<protein>
    <submittedName>
        <fullName evidence="2">Putative cysteine synthase B</fullName>
    </submittedName>
</protein>
<name>A0A194X182_MOLSC</name>
<dbReference type="PANTHER" id="PTHR10314">
    <property type="entry name" value="CYSTATHIONINE BETA-SYNTHASE"/>
    <property type="match status" value="1"/>
</dbReference>
<dbReference type="SMART" id="SM00450">
    <property type="entry name" value="RHOD"/>
    <property type="match status" value="1"/>
</dbReference>
<evidence type="ECO:0000259" key="1">
    <source>
        <dbReference type="PROSITE" id="PS50206"/>
    </source>
</evidence>
<dbReference type="InterPro" id="IPR050214">
    <property type="entry name" value="Cys_Synth/Cystath_Beta-Synth"/>
</dbReference>
<dbReference type="FunFam" id="3.40.50.1100:FF:000058">
    <property type="entry name" value="Cysteine synthase B, putative"/>
    <property type="match status" value="1"/>
</dbReference>
<dbReference type="STRING" id="149040.A0A194X182"/>
<organism evidence="2 3">
    <name type="scientific">Mollisia scopiformis</name>
    <name type="common">Conifer needle endophyte fungus</name>
    <name type="synonym">Phialocephala scopiformis</name>
    <dbReference type="NCBI Taxonomy" id="149040"/>
    <lineage>
        <taxon>Eukaryota</taxon>
        <taxon>Fungi</taxon>
        <taxon>Dikarya</taxon>
        <taxon>Ascomycota</taxon>
        <taxon>Pezizomycotina</taxon>
        <taxon>Leotiomycetes</taxon>
        <taxon>Helotiales</taxon>
        <taxon>Mollisiaceae</taxon>
        <taxon>Mollisia</taxon>
    </lineage>
</organism>
<dbReference type="InterPro" id="IPR036052">
    <property type="entry name" value="TrpB-like_PALP_sf"/>
</dbReference>
<reference evidence="2 3" key="1">
    <citation type="submission" date="2015-10" db="EMBL/GenBank/DDBJ databases">
        <title>Full genome of DAOMC 229536 Phialocephala scopiformis, a fungal endophyte of spruce producing the potent anti-insectan compound rugulosin.</title>
        <authorList>
            <consortium name="DOE Joint Genome Institute"/>
            <person name="Walker A.K."/>
            <person name="Frasz S.L."/>
            <person name="Seifert K.A."/>
            <person name="Miller J.D."/>
            <person name="Mondo S.J."/>
            <person name="Labutti K."/>
            <person name="Lipzen A."/>
            <person name="Dockter R."/>
            <person name="Kennedy M."/>
            <person name="Grigoriev I.V."/>
            <person name="Spatafora J.W."/>
        </authorList>
    </citation>
    <scope>NUCLEOTIDE SEQUENCE [LARGE SCALE GENOMIC DNA]</scope>
    <source>
        <strain evidence="2 3">CBS 120377</strain>
    </source>
</reference>
<dbReference type="InterPro" id="IPR001763">
    <property type="entry name" value="Rhodanese-like_dom"/>
</dbReference>
<dbReference type="CDD" id="cd00158">
    <property type="entry name" value="RHOD"/>
    <property type="match status" value="1"/>
</dbReference>
<dbReference type="SUPFAM" id="SSF52821">
    <property type="entry name" value="Rhodanese/Cell cycle control phosphatase"/>
    <property type="match status" value="1"/>
</dbReference>
<dbReference type="GeneID" id="28820706"/>
<dbReference type="Proteomes" id="UP000070700">
    <property type="component" value="Unassembled WGS sequence"/>
</dbReference>
<dbReference type="Gene3D" id="3.40.250.10">
    <property type="entry name" value="Rhodanese-like domain"/>
    <property type="match status" value="1"/>
</dbReference>
<dbReference type="KEGG" id="psco:LY89DRAFT_622569"/>
<feature type="domain" description="Rhodanese" evidence="1">
    <location>
        <begin position="383"/>
        <end position="506"/>
    </location>
</feature>
<dbReference type="InterPro" id="IPR036873">
    <property type="entry name" value="Rhodanese-like_dom_sf"/>
</dbReference>
<dbReference type="InterPro" id="IPR001926">
    <property type="entry name" value="TrpB-like_PALP"/>
</dbReference>
<dbReference type="Pfam" id="PF00291">
    <property type="entry name" value="PALP"/>
    <property type="match status" value="1"/>
</dbReference>
<keyword evidence="3" id="KW-1185">Reference proteome</keyword>
<gene>
    <name evidence="2" type="ORF">LY89DRAFT_622569</name>
</gene>
<dbReference type="PROSITE" id="PS50206">
    <property type="entry name" value="RHODANESE_3"/>
    <property type="match status" value="1"/>
</dbReference>
<evidence type="ECO:0000313" key="3">
    <source>
        <dbReference type="Proteomes" id="UP000070700"/>
    </source>
</evidence>
<dbReference type="OrthoDB" id="10259545at2759"/>
<dbReference type="EMBL" id="KQ947422">
    <property type="protein sequence ID" value="KUJ13622.1"/>
    <property type="molecule type" value="Genomic_DNA"/>
</dbReference>
<sequence>MSVSNPLNVYSGRDSLQKYFDPDFAPLLPLVEIPDSLNPFREDGVRIYAKMMTMLPAHNVKSLPAMNLLSSCVDPQNTKTIVEYSSGSTVISMSMIGKIFHGIHDCRAYLSNKTGDVKLKLMQFFGLNITLFAGPSQPDPYDHRGGIQVARTQSLEDDTMCNPNQYENDANWSAHYKWTGPQILKQLPDLSVLCTGVGTSGTMTGIGTYLGDEKPSVVRVGVFTAAGDRVPGPRSYALIEPVKFPWRAAIDAIEEVGSKDSFSLSMDLSRAGLICGPSSGFNLKGLYQFLSRRKAADTLQDLAGPAGDIKCVFLCCDLPYQYMSDYFDKLDSSCFPPITNEHLTRVDLYNNYYDLELDPISVIPDFYELSIASHKKSILPWELRANRTVLDLRTKEEFQMFHLPEAVSLSISSLKADSPSPFTDARLFDQQWRELEGLFGGGSLETSSLLAKELSRKERVLIVCNDGDTARIAASILKAKGAKAECIRGGLNAVNEWMQQGMGSETIGETTHDSKIRGSRVVTNEIRVG</sequence>
<dbReference type="Pfam" id="PF00581">
    <property type="entry name" value="Rhodanese"/>
    <property type="match status" value="1"/>
</dbReference>
<proteinExistence type="predicted"/>
<dbReference type="InParanoid" id="A0A194X182"/>
<dbReference type="SUPFAM" id="SSF53686">
    <property type="entry name" value="Tryptophan synthase beta subunit-like PLP-dependent enzymes"/>
    <property type="match status" value="1"/>
</dbReference>
<accession>A0A194X182</accession>
<dbReference type="RefSeq" id="XP_018067977.1">
    <property type="nucleotide sequence ID" value="XM_018210980.1"/>
</dbReference>
<dbReference type="Gene3D" id="3.40.50.1100">
    <property type="match status" value="2"/>
</dbReference>
<evidence type="ECO:0000313" key="2">
    <source>
        <dbReference type="EMBL" id="KUJ13622.1"/>
    </source>
</evidence>
<dbReference type="AlphaFoldDB" id="A0A194X182"/>